<dbReference type="GeneID" id="45092827"/>
<dbReference type="KEGG" id="bur:Bcep18194_C7463"/>
<dbReference type="EMBL" id="CP000150">
    <property type="protein sequence ID" value="ABB06507.1"/>
    <property type="molecule type" value="Genomic_DNA"/>
</dbReference>
<proteinExistence type="predicted"/>
<dbReference type="HOGENOM" id="CLU_1025557_0_0_4"/>
<organism evidence="1 2">
    <name type="scientific">Burkholderia lata (strain ATCC 17760 / DSM 23089 / LMG 22485 / NCIMB 9086 / R18194 / 383)</name>
    <dbReference type="NCBI Taxonomy" id="482957"/>
    <lineage>
        <taxon>Bacteria</taxon>
        <taxon>Pseudomonadati</taxon>
        <taxon>Pseudomonadota</taxon>
        <taxon>Betaproteobacteria</taxon>
        <taxon>Burkholderiales</taxon>
        <taxon>Burkholderiaceae</taxon>
        <taxon>Burkholderia</taxon>
        <taxon>Burkholderia cepacia complex</taxon>
    </lineage>
</organism>
<dbReference type="Proteomes" id="UP000002705">
    <property type="component" value="Chromosome 3"/>
</dbReference>
<dbReference type="PATRIC" id="fig|482957.22.peg.8060"/>
<sequence>MADRHAVNTNASLLALVARVGKHGNSFTNAMEVQVKAVSFFKSGAEVACEDILRMEVKRARYMMALLMEKLGADGMVSLFAKEIAEHEANELDWSQRANGRFSSSVAEAHVAVGTSAEFVSWFWEGYGGSNSPAMLRAHPEHLGALPLPDGRVGILEVPGHAKSPALLKLRHLDDWSGIPIELAPDMPHRMMGRVETPDGVTVGYLLHQFRDTLPGFDARLEIFWPSTAPEALVHGHSDHLMVEWYNWFELYVLSRTQANDLMPLALSVNT</sequence>
<evidence type="ECO:0000313" key="1">
    <source>
        <dbReference type="EMBL" id="ABB06507.1"/>
    </source>
</evidence>
<dbReference type="AlphaFoldDB" id="Q39M09"/>
<evidence type="ECO:0000313" key="2">
    <source>
        <dbReference type="Proteomes" id="UP000002705"/>
    </source>
</evidence>
<name>Q39M09_BURL3</name>
<accession>Q39M09</accession>
<gene>
    <name evidence="1" type="ordered locus">Bcep18194_C7463</name>
</gene>
<keyword evidence="2" id="KW-1185">Reference proteome</keyword>
<protein>
    <submittedName>
        <fullName evidence="1">Uncharacterized protein</fullName>
    </submittedName>
</protein>
<dbReference type="RefSeq" id="WP_011350150.1">
    <property type="nucleotide sequence ID" value="NC_007509.1"/>
</dbReference>
<reference evidence="1" key="1">
    <citation type="submission" date="2009-01" db="EMBL/GenBank/DDBJ databases">
        <title>Complete sequence of chromosome 3 of Burkholderia sp. 383.</title>
        <authorList>
            <consortium name="US DOE Joint Genome Institute"/>
            <person name="Copeland A."/>
            <person name="Lucas S."/>
            <person name="Lapidus A."/>
            <person name="Barry K."/>
            <person name="Detter J.C."/>
            <person name="Glavina T."/>
            <person name="Hammon N."/>
            <person name="Israni S."/>
            <person name="Pitluck S."/>
            <person name="Chain P."/>
            <person name="Malfatti S."/>
            <person name="Shin M."/>
            <person name="Vergez L."/>
            <person name="Schmutz J."/>
            <person name="Larimer F."/>
            <person name="Land M."/>
            <person name="Kyrpides N."/>
            <person name="Lykidis A."/>
            <person name="Richardson P."/>
        </authorList>
    </citation>
    <scope>NUCLEOTIDE SEQUENCE</scope>
    <source>
        <strain evidence="1">383</strain>
    </source>
</reference>